<dbReference type="PANTHER" id="PTHR30332">
    <property type="entry name" value="PROBABLE GENERAL SECRETION PATHWAY PROTEIN D"/>
    <property type="match status" value="1"/>
</dbReference>
<evidence type="ECO:0000259" key="4">
    <source>
        <dbReference type="Pfam" id="PF13629"/>
    </source>
</evidence>
<dbReference type="InterPro" id="IPR001775">
    <property type="entry name" value="GspD/PilQ"/>
</dbReference>
<evidence type="ECO:0000256" key="1">
    <source>
        <dbReference type="RuleBase" id="RU004003"/>
    </source>
</evidence>
<protein>
    <submittedName>
        <fullName evidence="5">Secretin</fullName>
    </submittedName>
</protein>
<name>A0A1L7NJH0_PSEPU</name>
<dbReference type="PRINTS" id="PR00811">
    <property type="entry name" value="BCTERIALGSPD"/>
</dbReference>
<feature type="domain" description="Pilus formation protein N-terminal" evidence="4">
    <location>
        <begin position="37"/>
        <end position="105"/>
    </location>
</feature>
<evidence type="ECO:0000313" key="6">
    <source>
        <dbReference type="Proteomes" id="UP000218731"/>
    </source>
</evidence>
<evidence type="ECO:0000256" key="2">
    <source>
        <dbReference type="SAM" id="SignalP"/>
    </source>
</evidence>
<dbReference type="PANTHER" id="PTHR30332:SF17">
    <property type="entry name" value="TYPE IV PILIATION SYSTEM PROTEIN DR_0774-RELATED"/>
    <property type="match status" value="1"/>
</dbReference>
<dbReference type="EMBL" id="AP015029">
    <property type="protein sequence ID" value="BAW25552.1"/>
    <property type="molecule type" value="Genomic_DNA"/>
</dbReference>
<dbReference type="InterPro" id="IPR032789">
    <property type="entry name" value="T2SS-T3SS_pil_N"/>
</dbReference>
<feature type="signal peptide" evidence="2">
    <location>
        <begin position="1"/>
        <end position="24"/>
    </location>
</feature>
<keyword evidence="2" id="KW-0732">Signal</keyword>
<evidence type="ECO:0000313" key="5">
    <source>
        <dbReference type="EMBL" id="BAW25552.1"/>
    </source>
</evidence>
<reference evidence="5 6" key="1">
    <citation type="submission" date="2015-11" db="EMBL/GenBank/DDBJ databases">
        <title>Complete genome sequencing of a biphenyl-degrading bacterium, Pseudomonas putida KF715 (=NBRC110667).</title>
        <authorList>
            <person name="Suenaga H."/>
            <person name="Fujihara N."/>
            <person name="Watanabe T."/>
            <person name="Hirose J."/>
            <person name="Kimura N."/>
            <person name="Yamazoe A."/>
            <person name="Hosoyama A."/>
            <person name="Shimodaira J."/>
            <person name="Furukawa K."/>
        </authorList>
    </citation>
    <scope>NUCLEOTIDE SEQUENCE [LARGE SCALE GENOMIC DNA]</scope>
    <source>
        <strain evidence="5 6">KF715</strain>
    </source>
</reference>
<dbReference type="GO" id="GO:0009306">
    <property type="term" value="P:protein secretion"/>
    <property type="evidence" value="ECO:0007669"/>
    <property type="project" value="InterPro"/>
</dbReference>
<feature type="domain" description="Type II/III secretion system secretin-like" evidence="3">
    <location>
        <begin position="208"/>
        <end position="369"/>
    </location>
</feature>
<evidence type="ECO:0000259" key="3">
    <source>
        <dbReference type="Pfam" id="PF00263"/>
    </source>
</evidence>
<dbReference type="AlphaFoldDB" id="A0A1L7NJH0"/>
<gene>
    <name evidence="5" type="ORF">KF715C_ch49790</name>
</gene>
<sequence length="412" mass="43715">MRSSFLRQACCTGLLAALLPQAQAVGKGCEAISQLPSVIEIDQGLQQELRLPLAISRVAVGEPKVADVQASGDRGVVITAVGQGNTTLMLWTACAPSPHRAMVFVKGRASADMAEDSFLPSQDAQLISQVQADIRFVEVRRNKYREAGARLFFKGSNNSLIGAPGTVPNTSVSPGSVPIANPEIPLTENVFNIVWGGGSSRFLAMINALESSGFAYTLARPSLTVLSGQTASFLAGGEIPIPVPSSGSDNVSIEYKEFGVRLALTPTIISPGRITLKVAPEVSELDYSNVVTIAGTQVPGLTVRRTDTSIALADGESFIISGLVSSNTRSDVDKLPGLGNLPILGAFFRQSTLKREETELLMIVTPHLVQPLAANARLPELPGENLRNYDPSWGRLFFLENGNFDGKGGLSQ</sequence>
<dbReference type="Pfam" id="PF13629">
    <property type="entry name" value="T2SS-T3SS_pil_N"/>
    <property type="match status" value="1"/>
</dbReference>
<dbReference type="Proteomes" id="UP000218731">
    <property type="component" value="Chromosome 1"/>
</dbReference>
<dbReference type="GO" id="GO:0015627">
    <property type="term" value="C:type II protein secretion system complex"/>
    <property type="evidence" value="ECO:0007669"/>
    <property type="project" value="TreeGrafter"/>
</dbReference>
<feature type="chain" id="PRO_5044375737" evidence="2">
    <location>
        <begin position="25"/>
        <end position="412"/>
    </location>
</feature>
<dbReference type="RefSeq" id="WP_016489045.1">
    <property type="nucleotide sequence ID" value="NZ_AP015029.1"/>
</dbReference>
<accession>A0A1L7NJH0</accession>
<dbReference type="Pfam" id="PF00263">
    <property type="entry name" value="Secretin"/>
    <property type="match status" value="1"/>
</dbReference>
<dbReference type="InterPro" id="IPR050810">
    <property type="entry name" value="Bact_Secretion_Sys_Channel"/>
</dbReference>
<comment type="similarity">
    <text evidence="1">Belongs to the bacterial secretin family.</text>
</comment>
<organism evidence="5 6">
    <name type="scientific">Pseudomonas putida</name>
    <name type="common">Arthrobacter siderocapsulatus</name>
    <dbReference type="NCBI Taxonomy" id="303"/>
    <lineage>
        <taxon>Bacteria</taxon>
        <taxon>Pseudomonadati</taxon>
        <taxon>Pseudomonadota</taxon>
        <taxon>Gammaproteobacteria</taxon>
        <taxon>Pseudomonadales</taxon>
        <taxon>Pseudomonadaceae</taxon>
        <taxon>Pseudomonas</taxon>
    </lineage>
</organism>
<dbReference type="InterPro" id="IPR004846">
    <property type="entry name" value="T2SS/T3SS_dom"/>
</dbReference>
<proteinExistence type="inferred from homology"/>